<keyword evidence="4" id="KW-0235">DNA replication</keyword>
<protein>
    <recommendedName>
        <fullName evidence="1">DNA-directed DNA polymerase</fullName>
        <ecNumber evidence="1">2.7.7.7</ecNumber>
    </recommendedName>
</protein>
<dbReference type="GO" id="GO:0009360">
    <property type="term" value="C:DNA polymerase III complex"/>
    <property type="evidence" value="ECO:0007669"/>
    <property type="project" value="TreeGrafter"/>
</dbReference>
<evidence type="ECO:0000256" key="7">
    <source>
        <dbReference type="ARBA" id="ARBA00049244"/>
    </source>
</evidence>
<sequence>MKLAGAAANGYFRNPDKTHTGMLIFGADPMRVAGKRQEAIAALVGPKGDEEMRLTRIPGADLRKDPAILNDAIKAQGFFPGHRVAFVEDATDTIAKVIDAALRDWQSGDAQVVVTAGQLTAKSALRKVFEAHRNAMCIGIYDDPPSRDDIEQSLRDAGLEVQGRDVMDALFALAGSLEPGDFRQTIEKVGLYKRGDTTPLSIEDVMANAPQSAEVDVDDVLEVVATGQADKLGPVLRDLYAQGVAPVTLCIGAMRHFRQLHAAASDPGGAAAGVGRLRPPVFGPRRDKIVRQASNWGRDRLERALTALTDVDLQMRSAGATPDRALMERVLIRLAMMARR</sequence>
<dbReference type="PANTHER" id="PTHR34388">
    <property type="entry name" value="DNA POLYMERASE III SUBUNIT DELTA"/>
    <property type="match status" value="1"/>
</dbReference>
<dbReference type="InterPro" id="IPR008921">
    <property type="entry name" value="DNA_pol3_clamp-load_cplx_C"/>
</dbReference>
<dbReference type="EMBL" id="JACIJM010000001">
    <property type="protein sequence ID" value="MBB5720442.1"/>
    <property type="molecule type" value="Genomic_DNA"/>
</dbReference>
<evidence type="ECO:0000256" key="5">
    <source>
        <dbReference type="ARBA" id="ARBA00022932"/>
    </source>
</evidence>
<dbReference type="GO" id="GO:0003677">
    <property type="term" value="F:DNA binding"/>
    <property type="evidence" value="ECO:0007669"/>
    <property type="project" value="InterPro"/>
</dbReference>
<evidence type="ECO:0000256" key="6">
    <source>
        <dbReference type="ARBA" id="ARBA00034754"/>
    </source>
</evidence>
<evidence type="ECO:0000313" key="9">
    <source>
        <dbReference type="Proteomes" id="UP000535415"/>
    </source>
</evidence>
<evidence type="ECO:0000256" key="2">
    <source>
        <dbReference type="ARBA" id="ARBA00022679"/>
    </source>
</evidence>
<dbReference type="Gene3D" id="1.20.272.10">
    <property type="match status" value="1"/>
</dbReference>
<keyword evidence="9" id="KW-1185">Reference proteome</keyword>
<evidence type="ECO:0000256" key="3">
    <source>
        <dbReference type="ARBA" id="ARBA00022695"/>
    </source>
</evidence>
<gene>
    <name evidence="8" type="ORF">FHS72_000046</name>
</gene>
<comment type="similarity">
    <text evidence="6">Belongs to the DNA polymerase HolA subunit family.</text>
</comment>
<evidence type="ECO:0000256" key="4">
    <source>
        <dbReference type="ARBA" id="ARBA00022705"/>
    </source>
</evidence>
<dbReference type="PANTHER" id="PTHR34388:SF1">
    <property type="entry name" value="DNA POLYMERASE III SUBUNIT DELTA"/>
    <property type="match status" value="1"/>
</dbReference>
<keyword evidence="5" id="KW-0239">DNA-directed DNA polymerase</keyword>
<reference evidence="8 9" key="1">
    <citation type="submission" date="2020-08" db="EMBL/GenBank/DDBJ databases">
        <title>Genomic Encyclopedia of Type Strains, Phase IV (KMG-IV): sequencing the most valuable type-strain genomes for metagenomic binning, comparative biology and taxonomic classification.</title>
        <authorList>
            <person name="Goeker M."/>
        </authorList>
    </citation>
    <scope>NUCLEOTIDE SEQUENCE [LARGE SCALE GENOMIC DNA]</scope>
    <source>
        <strain evidence="8 9">DSM 101064</strain>
    </source>
</reference>
<dbReference type="EC" id="2.7.7.7" evidence="1"/>
<dbReference type="AlphaFoldDB" id="A0A7W9EW90"/>
<dbReference type="NCBIfam" id="TIGR01128">
    <property type="entry name" value="holA"/>
    <property type="match status" value="1"/>
</dbReference>
<name>A0A7W9EW90_9RHOB</name>
<evidence type="ECO:0000313" key="8">
    <source>
        <dbReference type="EMBL" id="MBB5720442.1"/>
    </source>
</evidence>
<organism evidence="8 9">
    <name type="scientific">Yoonia ponticola</name>
    <dbReference type="NCBI Taxonomy" id="1524255"/>
    <lineage>
        <taxon>Bacteria</taxon>
        <taxon>Pseudomonadati</taxon>
        <taxon>Pseudomonadota</taxon>
        <taxon>Alphaproteobacteria</taxon>
        <taxon>Rhodobacterales</taxon>
        <taxon>Paracoccaceae</taxon>
        <taxon>Yoonia</taxon>
    </lineage>
</organism>
<proteinExistence type="inferred from homology"/>
<keyword evidence="3 8" id="KW-0548">Nucleotidyltransferase</keyword>
<comment type="catalytic activity">
    <reaction evidence="7">
        <text>DNA(n) + a 2'-deoxyribonucleoside 5'-triphosphate = DNA(n+1) + diphosphate</text>
        <dbReference type="Rhea" id="RHEA:22508"/>
        <dbReference type="Rhea" id="RHEA-COMP:17339"/>
        <dbReference type="Rhea" id="RHEA-COMP:17340"/>
        <dbReference type="ChEBI" id="CHEBI:33019"/>
        <dbReference type="ChEBI" id="CHEBI:61560"/>
        <dbReference type="ChEBI" id="CHEBI:173112"/>
        <dbReference type="EC" id="2.7.7.7"/>
    </reaction>
</comment>
<evidence type="ECO:0000256" key="1">
    <source>
        <dbReference type="ARBA" id="ARBA00012417"/>
    </source>
</evidence>
<dbReference type="RefSeq" id="WP_183523784.1">
    <property type="nucleotide sequence ID" value="NZ_JACIJM010000001.1"/>
</dbReference>
<dbReference type="InterPro" id="IPR005790">
    <property type="entry name" value="DNA_polIII_delta"/>
</dbReference>
<accession>A0A7W9EW90</accession>
<dbReference type="GO" id="GO:0006261">
    <property type="term" value="P:DNA-templated DNA replication"/>
    <property type="evidence" value="ECO:0007669"/>
    <property type="project" value="TreeGrafter"/>
</dbReference>
<dbReference type="SUPFAM" id="SSF48019">
    <property type="entry name" value="post-AAA+ oligomerization domain-like"/>
    <property type="match status" value="1"/>
</dbReference>
<keyword evidence="2 8" id="KW-0808">Transferase</keyword>
<comment type="caution">
    <text evidence="8">The sequence shown here is derived from an EMBL/GenBank/DDBJ whole genome shotgun (WGS) entry which is preliminary data.</text>
</comment>
<dbReference type="GO" id="GO:0003887">
    <property type="term" value="F:DNA-directed DNA polymerase activity"/>
    <property type="evidence" value="ECO:0007669"/>
    <property type="project" value="UniProtKB-KW"/>
</dbReference>
<dbReference type="Proteomes" id="UP000535415">
    <property type="component" value="Unassembled WGS sequence"/>
</dbReference>